<dbReference type="Proteomes" id="UP000478183">
    <property type="component" value="Unassembled WGS sequence"/>
</dbReference>
<keyword evidence="7" id="KW-0067">ATP-binding</keyword>
<dbReference type="InterPro" id="IPR001789">
    <property type="entry name" value="Sig_transdc_resp-reg_receiver"/>
</dbReference>
<evidence type="ECO:0000256" key="6">
    <source>
        <dbReference type="ARBA" id="ARBA00022777"/>
    </source>
</evidence>
<evidence type="ECO:0000256" key="1">
    <source>
        <dbReference type="ARBA" id="ARBA00000085"/>
    </source>
</evidence>
<proteinExistence type="predicted"/>
<evidence type="ECO:0000256" key="2">
    <source>
        <dbReference type="ARBA" id="ARBA00012438"/>
    </source>
</evidence>
<dbReference type="InterPro" id="IPR011102">
    <property type="entry name" value="Sig_transdc_His_kinase_HWE"/>
</dbReference>
<dbReference type="OrthoDB" id="489241at2"/>
<dbReference type="PANTHER" id="PTHR41523:SF7">
    <property type="entry name" value="HISTIDINE KINASE"/>
    <property type="match status" value="1"/>
</dbReference>
<reference evidence="10 11" key="1">
    <citation type="submission" date="2019-11" db="EMBL/GenBank/DDBJ databases">
        <authorList>
            <person name="Dong K."/>
        </authorList>
    </citation>
    <scope>NUCLEOTIDE SEQUENCE [LARGE SCALE GENOMIC DNA]</scope>
    <source>
        <strain evidence="10 11">NBRC 111993</strain>
    </source>
</reference>
<dbReference type="Pfam" id="PF00072">
    <property type="entry name" value="Response_reg"/>
    <property type="match status" value="1"/>
</dbReference>
<dbReference type="PROSITE" id="PS50110">
    <property type="entry name" value="RESPONSE_REGULATORY"/>
    <property type="match status" value="1"/>
</dbReference>
<gene>
    <name evidence="10" type="ORF">GL286_15850</name>
</gene>
<dbReference type="Pfam" id="PF00360">
    <property type="entry name" value="PHY"/>
    <property type="match status" value="1"/>
</dbReference>
<dbReference type="GO" id="GO:0006355">
    <property type="term" value="P:regulation of DNA-templated transcription"/>
    <property type="evidence" value="ECO:0007669"/>
    <property type="project" value="InterPro"/>
</dbReference>
<dbReference type="GO" id="GO:0005524">
    <property type="term" value="F:ATP binding"/>
    <property type="evidence" value="ECO:0007669"/>
    <property type="project" value="UniProtKB-KW"/>
</dbReference>
<evidence type="ECO:0000256" key="7">
    <source>
        <dbReference type="ARBA" id="ARBA00022840"/>
    </source>
</evidence>
<dbReference type="Gene3D" id="3.40.50.2300">
    <property type="match status" value="1"/>
</dbReference>
<keyword evidence="4" id="KW-0808">Transferase</keyword>
<dbReference type="SUPFAM" id="SSF52172">
    <property type="entry name" value="CheY-like"/>
    <property type="match status" value="1"/>
</dbReference>
<feature type="domain" description="Response regulatory" evidence="9">
    <location>
        <begin position="316"/>
        <end position="427"/>
    </location>
</feature>
<keyword evidence="6" id="KW-0418">Kinase</keyword>
<dbReference type="InterPro" id="IPR013515">
    <property type="entry name" value="Phytochrome_cen-reg"/>
</dbReference>
<dbReference type="Gene3D" id="3.30.450.270">
    <property type="match status" value="1"/>
</dbReference>
<keyword evidence="5" id="KW-0547">Nucleotide-binding</keyword>
<name>A0A6L6JEM0_9RHOB</name>
<dbReference type="SUPFAM" id="SSF55781">
    <property type="entry name" value="GAF domain-like"/>
    <property type="match status" value="1"/>
</dbReference>
<dbReference type="Pfam" id="PF07536">
    <property type="entry name" value="HWE_HK"/>
    <property type="match status" value="1"/>
</dbReference>
<dbReference type="PANTHER" id="PTHR41523">
    <property type="entry name" value="TWO-COMPONENT SYSTEM SENSOR PROTEIN"/>
    <property type="match status" value="1"/>
</dbReference>
<dbReference type="GO" id="GO:0004673">
    <property type="term" value="F:protein histidine kinase activity"/>
    <property type="evidence" value="ECO:0007669"/>
    <property type="project" value="UniProtKB-EC"/>
</dbReference>
<feature type="modified residue" description="4-aspartylphosphate" evidence="8">
    <location>
        <position position="366"/>
    </location>
</feature>
<evidence type="ECO:0000313" key="10">
    <source>
        <dbReference type="EMBL" id="MTH79199.1"/>
    </source>
</evidence>
<dbReference type="InterPro" id="IPR043150">
    <property type="entry name" value="Phytochrome_PHY_sf"/>
</dbReference>
<dbReference type="InterPro" id="IPR011006">
    <property type="entry name" value="CheY-like_superfamily"/>
</dbReference>
<dbReference type="EMBL" id="WMIE01000011">
    <property type="protein sequence ID" value="MTH79199.1"/>
    <property type="molecule type" value="Genomic_DNA"/>
</dbReference>
<keyword evidence="3 8" id="KW-0597">Phosphoprotein</keyword>
<evidence type="ECO:0000259" key="9">
    <source>
        <dbReference type="PROSITE" id="PS50110"/>
    </source>
</evidence>
<dbReference type="SMART" id="SM00911">
    <property type="entry name" value="HWE_HK"/>
    <property type="match status" value="1"/>
</dbReference>
<dbReference type="SMART" id="SM00448">
    <property type="entry name" value="REC"/>
    <property type="match status" value="1"/>
</dbReference>
<comment type="catalytic activity">
    <reaction evidence="1">
        <text>ATP + protein L-histidine = ADP + protein N-phospho-L-histidine.</text>
        <dbReference type="EC" id="2.7.13.3"/>
    </reaction>
</comment>
<evidence type="ECO:0000256" key="3">
    <source>
        <dbReference type="ARBA" id="ARBA00022553"/>
    </source>
</evidence>
<dbReference type="AlphaFoldDB" id="A0A6L6JEM0"/>
<dbReference type="GO" id="GO:0000160">
    <property type="term" value="P:phosphorelay signal transduction system"/>
    <property type="evidence" value="ECO:0007669"/>
    <property type="project" value="InterPro"/>
</dbReference>
<protein>
    <recommendedName>
        <fullName evidence="2">histidine kinase</fullName>
        <ecNumber evidence="2">2.7.13.3</ecNumber>
    </recommendedName>
</protein>
<sequence length="430" mass="47010">MPLSQRSQNALIFFRREALQTLNWAGDPAKTYESGPHGDRLTPRKSFAIWKETVRYTSMPWSDNELRFAEALRNSVVEVMLMNSEILAEERARAATHQNVLNQELNHRVKNILALIKSLINRPPGDDVSLSGFIESLNGRIQALSAAHDQVVRDGSGGRLGELVGAELGPYRAQDGQVEISGPPVALESRAYSIMALVLHEMATNAAKYGALSHGGHLSVAWTILPEGDCRITWAETGVMGLAKPTRSGFGSELLERALPFDLGGTSKLEFRSEGLVAEFTLPARFIRVLDEQVDLIQPPLTPSRKRTANILMGARVLIVEDQALIAMSLEADLTDNGMQVSGIAGNVEAALRLINKDTPDLAVLDVNLNHERSLPVAERLLALGVPFVFATGYGSRVDLPNHMRSIPVVEKPYQIAEIMAKLTDAREGS</sequence>
<accession>A0A6L6JEM0</accession>
<organism evidence="10 11">
    <name type="scientific">Paracoccus aestuariivivens</name>
    <dbReference type="NCBI Taxonomy" id="1820333"/>
    <lineage>
        <taxon>Bacteria</taxon>
        <taxon>Pseudomonadati</taxon>
        <taxon>Pseudomonadota</taxon>
        <taxon>Alphaproteobacteria</taxon>
        <taxon>Rhodobacterales</taxon>
        <taxon>Paracoccaceae</taxon>
        <taxon>Paracoccus</taxon>
    </lineage>
</organism>
<evidence type="ECO:0000313" key="11">
    <source>
        <dbReference type="Proteomes" id="UP000478183"/>
    </source>
</evidence>
<evidence type="ECO:0000256" key="8">
    <source>
        <dbReference type="PROSITE-ProRule" id="PRU00169"/>
    </source>
</evidence>
<dbReference type="EC" id="2.7.13.3" evidence="2"/>
<keyword evidence="11" id="KW-1185">Reference proteome</keyword>
<evidence type="ECO:0000256" key="5">
    <source>
        <dbReference type="ARBA" id="ARBA00022741"/>
    </source>
</evidence>
<comment type="caution">
    <text evidence="10">The sequence shown here is derived from an EMBL/GenBank/DDBJ whole genome shotgun (WGS) entry which is preliminary data.</text>
</comment>
<dbReference type="Gene3D" id="3.30.565.10">
    <property type="entry name" value="Histidine kinase-like ATPase, C-terminal domain"/>
    <property type="match status" value="1"/>
</dbReference>
<dbReference type="GO" id="GO:0009584">
    <property type="term" value="P:detection of visible light"/>
    <property type="evidence" value="ECO:0007669"/>
    <property type="project" value="InterPro"/>
</dbReference>
<evidence type="ECO:0000256" key="4">
    <source>
        <dbReference type="ARBA" id="ARBA00022679"/>
    </source>
</evidence>
<dbReference type="InterPro" id="IPR036890">
    <property type="entry name" value="HATPase_C_sf"/>
</dbReference>